<evidence type="ECO:0000256" key="1">
    <source>
        <dbReference type="SAM" id="MobiDB-lite"/>
    </source>
</evidence>
<feature type="compositionally biased region" description="Polar residues" evidence="1">
    <location>
        <begin position="1"/>
        <end position="31"/>
    </location>
</feature>
<accession>A0ABD6CM24</accession>
<gene>
    <name evidence="2" type="ORF">ACFSBX_09650</name>
</gene>
<keyword evidence="3" id="KW-1185">Reference proteome</keyword>
<comment type="caution">
    <text evidence="2">The sequence shown here is derived from an EMBL/GenBank/DDBJ whole genome shotgun (WGS) entry which is preliminary data.</text>
</comment>
<dbReference type="Proteomes" id="UP001597085">
    <property type="component" value="Unassembled WGS sequence"/>
</dbReference>
<dbReference type="EMBL" id="JBHUDK010000008">
    <property type="protein sequence ID" value="MFD1599219.1"/>
    <property type="molecule type" value="Genomic_DNA"/>
</dbReference>
<dbReference type="AlphaFoldDB" id="A0ABD6CM24"/>
<feature type="region of interest" description="Disordered" evidence="1">
    <location>
        <begin position="1"/>
        <end position="35"/>
    </location>
</feature>
<evidence type="ECO:0000313" key="3">
    <source>
        <dbReference type="Proteomes" id="UP001597085"/>
    </source>
</evidence>
<proteinExistence type="predicted"/>
<dbReference type="RefSeq" id="WP_256422627.1">
    <property type="nucleotide sequence ID" value="NZ_JANHDI010000014.1"/>
</dbReference>
<sequence>MTDAFSHSEQPSEATSCIEPQSTAKTAQPMTPKTPREHIIEFGGARSRRRLRFVPRETAGWWRIEEVWGDTGWKRCDRTLIADFEQWSRPVQPDVL</sequence>
<evidence type="ECO:0000313" key="2">
    <source>
        <dbReference type="EMBL" id="MFD1599219.1"/>
    </source>
</evidence>
<protein>
    <submittedName>
        <fullName evidence="2">Uncharacterized protein</fullName>
    </submittedName>
</protein>
<name>A0ABD6CM24_9EURY</name>
<organism evidence="2 3">
    <name type="scientific">Halobellus rarus</name>
    <dbReference type="NCBI Taxonomy" id="1126237"/>
    <lineage>
        <taxon>Archaea</taxon>
        <taxon>Methanobacteriati</taxon>
        <taxon>Methanobacteriota</taxon>
        <taxon>Stenosarchaea group</taxon>
        <taxon>Halobacteria</taxon>
        <taxon>Halobacteriales</taxon>
        <taxon>Haloferacaceae</taxon>
        <taxon>Halobellus</taxon>
    </lineage>
</organism>
<reference evidence="2 3" key="1">
    <citation type="journal article" date="2019" name="Int. J. Syst. Evol. Microbiol.">
        <title>The Global Catalogue of Microorganisms (GCM) 10K type strain sequencing project: providing services to taxonomists for standard genome sequencing and annotation.</title>
        <authorList>
            <consortium name="The Broad Institute Genomics Platform"/>
            <consortium name="The Broad Institute Genome Sequencing Center for Infectious Disease"/>
            <person name="Wu L."/>
            <person name="Ma J."/>
        </authorList>
    </citation>
    <scope>NUCLEOTIDE SEQUENCE [LARGE SCALE GENOMIC DNA]</scope>
    <source>
        <strain evidence="2 3">CGMCC 1.12121</strain>
    </source>
</reference>